<dbReference type="EMBL" id="PVZC01000005">
    <property type="protein sequence ID" value="PRX97960.1"/>
    <property type="molecule type" value="Genomic_DNA"/>
</dbReference>
<evidence type="ECO:0000313" key="4">
    <source>
        <dbReference type="EMBL" id="PRX97960.1"/>
    </source>
</evidence>
<dbReference type="Pfam" id="PF01479">
    <property type="entry name" value="S4"/>
    <property type="match status" value="1"/>
</dbReference>
<feature type="compositionally biased region" description="Gly residues" evidence="2">
    <location>
        <begin position="1"/>
        <end position="11"/>
    </location>
</feature>
<keyword evidence="4" id="KW-0346">Stress response</keyword>
<accession>A0A2T0Q2K9</accession>
<feature type="domain" description="RNA-binding S4" evidence="3">
    <location>
        <begin position="49"/>
        <end position="116"/>
    </location>
</feature>
<dbReference type="Gene3D" id="3.10.290.10">
    <property type="entry name" value="RNA-binding S4 domain"/>
    <property type="match status" value="1"/>
</dbReference>
<dbReference type="AlphaFoldDB" id="A0A2T0Q2K9"/>
<dbReference type="InterPro" id="IPR002942">
    <property type="entry name" value="S4_RNA-bd"/>
</dbReference>
<name>A0A2T0Q2K9_9ACTN</name>
<dbReference type="SUPFAM" id="SSF55174">
    <property type="entry name" value="Alpha-L RNA-binding motif"/>
    <property type="match status" value="1"/>
</dbReference>
<proteinExistence type="predicted"/>
<evidence type="ECO:0000256" key="1">
    <source>
        <dbReference type="PROSITE-ProRule" id="PRU00182"/>
    </source>
</evidence>
<organism evidence="4 5">
    <name type="scientific">Allonocardiopsis opalescens</name>
    <dbReference type="NCBI Taxonomy" id="1144618"/>
    <lineage>
        <taxon>Bacteria</taxon>
        <taxon>Bacillati</taxon>
        <taxon>Actinomycetota</taxon>
        <taxon>Actinomycetes</taxon>
        <taxon>Streptosporangiales</taxon>
        <taxon>Allonocardiopsis</taxon>
    </lineage>
</organism>
<keyword evidence="5" id="KW-1185">Reference proteome</keyword>
<feature type="region of interest" description="Disordered" evidence="2">
    <location>
        <begin position="1"/>
        <end position="50"/>
    </location>
</feature>
<protein>
    <submittedName>
        <fullName evidence="4">Heat shock protein Hsp15</fullName>
    </submittedName>
</protein>
<feature type="compositionally biased region" description="Pro residues" evidence="2">
    <location>
        <begin position="37"/>
        <end position="47"/>
    </location>
</feature>
<dbReference type="OrthoDB" id="9797176at2"/>
<sequence length="166" mass="17587">MITPGPGGSAPGGAARTIGAVSDTRTETGPDGTPAARPVPGPPPGPPSTRVDRWLWAVRLVKTRSDAVQACRGGHVRIDGRPAKAAAAVRAGAVVRVHLPGGTRIVEVVHIIEKRTSAPIAVQCYIDRTPPPPPEQHGSVPRRDRGAGRPTKRDRRRLDRLRRGES</sequence>
<feature type="region of interest" description="Disordered" evidence="2">
    <location>
        <begin position="127"/>
        <end position="166"/>
    </location>
</feature>
<evidence type="ECO:0000313" key="5">
    <source>
        <dbReference type="Proteomes" id="UP000237846"/>
    </source>
</evidence>
<reference evidence="4 5" key="1">
    <citation type="submission" date="2018-03" db="EMBL/GenBank/DDBJ databases">
        <title>Genomic Encyclopedia of Archaeal and Bacterial Type Strains, Phase II (KMG-II): from individual species to whole genera.</title>
        <authorList>
            <person name="Goeker M."/>
        </authorList>
    </citation>
    <scope>NUCLEOTIDE SEQUENCE [LARGE SCALE GENOMIC DNA]</scope>
    <source>
        <strain evidence="4 5">DSM 45601</strain>
    </source>
</reference>
<feature type="compositionally biased region" description="Basic residues" evidence="2">
    <location>
        <begin position="150"/>
        <end position="160"/>
    </location>
</feature>
<keyword evidence="1" id="KW-0694">RNA-binding</keyword>
<dbReference type="SMART" id="SM00363">
    <property type="entry name" value="S4"/>
    <property type="match status" value="1"/>
</dbReference>
<dbReference type="Proteomes" id="UP000237846">
    <property type="component" value="Unassembled WGS sequence"/>
</dbReference>
<dbReference type="GO" id="GO:0003723">
    <property type="term" value="F:RNA binding"/>
    <property type="evidence" value="ECO:0007669"/>
    <property type="project" value="UniProtKB-KW"/>
</dbReference>
<dbReference type="InterPro" id="IPR036986">
    <property type="entry name" value="S4_RNA-bd_sf"/>
</dbReference>
<gene>
    <name evidence="4" type="ORF">CLV72_105313</name>
</gene>
<evidence type="ECO:0000259" key="3">
    <source>
        <dbReference type="SMART" id="SM00363"/>
    </source>
</evidence>
<dbReference type="CDD" id="cd00165">
    <property type="entry name" value="S4"/>
    <property type="match status" value="1"/>
</dbReference>
<evidence type="ECO:0000256" key="2">
    <source>
        <dbReference type="SAM" id="MobiDB-lite"/>
    </source>
</evidence>
<dbReference type="PROSITE" id="PS50889">
    <property type="entry name" value="S4"/>
    <property type="match status" value="1"/>
</dbReference>
<comment type="caution">
    <text evidence="4">The sequence shown here is derived from an EMBL/GenBank/DDBJ whole genome shotgun (WGS) entry which is preliminary data.</text>
</comment>